<name>A0A2M8W2L3_9RHOB</name>
<dbReference type="AlphaFoldDB" id="A0A2M8W2L3"/>
<proteinExistence type="predicted"/>
<comment type="caution">
    <text evidence="2">The sequence shown here is derived from an EMBL/GenBank/DDBJ whole genome shotgun (WGS) entry which is preliminary data.</text>
</comment>
<dbReference type="SUPFAM" id="SSF55729">
    <property type="entry name" value="Acyl-CoA N-acyltransferases (Nat)"/>
    <property type="match status" value="1"/>
</dbReference>
<dbReference type="GO" id="GO:0016747">
    <property type="term" value="F:acyltransferase activity, transferring groups other than amino-acyl groups"/>
    <property type="evidence" value="ECO:0007669"/>
    <property type="project" value="InterPro"/>
</dbReference>
<dbReference type="OrthoDB" id="5295305at2"/>
<evidence type="ECO:0000313" key="2">
    <source>
        <dbReference type="EMBL" id="PJI85159.1"/>
    </source>
</evidence>
<evidence type="ECO:0000313" key="3">
    <source>
        <dbReference type="Proteomes" id="UP000228531"/>
    </source>
</evidence>
<reference evidence="2 3" key="1">
    <citation type="submission" date="2017-11" db="EMBL/GenBank/DDBJ databases">
        <title>Genomic Encyclopedia of Archaeal and Bacterial Type Strains, Phase II (KMG-II): From Individual Species to Whole Genera.</title>
        <authorList>
            <person name="Goeker M."/>
        </authorList>
    </citation>
    <scope>NUCLEOTIDE SEQUENCE [LARGE SCALE GENOMIC DNA]</scope>
    <source>
        <strain evidence="2 3">DSM 29128</strain>
    </source>
</reference>
<dbReference type="PANTHER" id="PTHR43792:SF1">
    <property type="entry name" value="N-ACETYLTRANSFERASE DOMAIN-CONTAINING PROTEIN"/>
    <property type="match status" value="1"/>
</dbReference>
<keyword evidence="2" id="KW-0808">Transferase</keyword>
<evidence type="ECO:0000259" key="1">
    <source>
        <dbReference type="PROSITE" id="PS51186"/>
    </source>
</evidence>
<dbReference type="Proteomes" id="UP000228531">
    <property type="component" value="Unassembled WGS sequence"/>
</dbReference>
<dbReference type="RefSeq" id="WP_100369107.1">
    <property type="nucleotide sequence ID" value="NZ_PGTY01000003.1"/>
</dbReference>
<accession>A0A2M8W2L3</accession>
<dbReference type="PANTHER" id="PTHR43792">
    <property type="entry name" value="GNAT FAMILY, PUTATIVE (AFU_ORTHOLOGUE AFUA_3G00765)-RELATED-RELATED"/>
    <property type="match status" value="1"/>
</dbReference>
<dbReference type="InterPro" id="IPR000182">
    <property type="entry name" value="GNAT_dom"/>
</dbReference>
<dbReference type="Pfam" id="PF13302">
    <property type="entry name" value="Acetyltransf_3"/>
    <property type="match status" value="1"/>
</dbReference>
<dbReference type="InterPro" id="IPR016181">
    <property type="entry name" value="Acyl_CoA_acyltransferase"/>
</dbReference>
<dbReference type="PROSITE" id="PS51186">
    <property type="entry name" value="GNAT"/>
    <property type="match status" value="1"/>
</dbReference>
<dbReference type="Gene3D" id="3.40.630.30">
    <property type="match status" value="1"/>
</dbReference>
<keyword evidence="3" id="KW-1185">Reference proteome</keyword>
<protein>
    <submittedName>
        <fullName evidence="2">RimJ/RimL family protein N-acetyltransferase</fullName>
    </submittedName>
</protein>
<organism evidence="2 3">
    <name type="scientific">Yoonia maricola</name>
    <dbReference type="NCBI Taxonomy" id="420999"/>
    <lineage>
        <taxon>Bacteria</taxon>
        <taxon>Pseudomonadati</taxon>
        <taxon>Pseudomonadota</taxon>
        <taxon>Alphaproteobacteria</taxon>
        <taxon>Rhodobacterales</taxon>
        <taxon>Paracoccaceae</taxon>
        <taxon>Yoonia</taxon>
    </lineage>
</organism>
<gene>
    <name evidence="2" type="ORF">BC777_3157</name>
</gene>
<feature type="domain" description="N-acetyltransferase" evidence="1">
    <location>
        <begin position="15"/>
        <end position="176"/>
    </location>
</feature>
<sequence length="188" mass="20647">MTDLPPHTTVTTERLRLEPFAPAHANALNAINNEPAVMEFLSEGVPETMKKTQDAIARVRDAWAKLGYSWWAISDRSTEQVIGAACAQHVARKPEAEIEIGWRLATAATGKGFATEAGRAAARYAFEVIGVDHVVAVAHPDNTASHKVMQRIGMTFRGIETHYDEDCTTYVLHRADFGARHGEVFTSC</sequence>
<dbReference type="InterPro" id="IPR051531">
    <property type="entry name" value="N-acetyltransferase"/>
</dbReference>
<dbReference type="EMBL" id="PGTY01000003">
    <property type="protein sequence ID" value="PJI85159.1"/>
    <property type="molecule type" value="Genomic_DNA"/>
</dbReference>